<reference evidence="1" key="1">
    <citation type="submission" date="2019-12" db="EMBL/GenBank/DDBJ databases">
        <title>An insight into the sialome of adult female Ixodes ricinus ticks feeding for 6 days.</title>
        <authorList>
            <person name="Perner J."/>
            <person name="Ribeiro J.M.C."/>
        </authorList>
    </citation>
    <scope>NUCLEOTIDE SEQUENCE</scope>
    <source>
        <strain evidence="1">Semi-engorged</strain>
        <tissue evidence="1">Salivary glands</tissue>
    </source>
</reference>
<dbReference type="AlphaFoldDB" id="A0A6B0U781"/>
<evidence type="ECO:0000313" key="1">
    <source>
        <dbReference type="EMBL" id="MXU84664.1"/>
    </source>
</evidence>
<name>A0A6B0U781_IXORI</name>
<accession>A0A6B0U781</accession>
<protein>
    <submittedName>
        <fullName evidence="1">Putative secreted protein</fullName>
    </submittedName>
</protein>
<proteinExistence type="predicted"/>
<sequence length="82" mass="8889">MHISTVCKQGRASFFLAAAVLRSMANAGAFRLASNVKNCSVVCFTLCERSQCHKREHKASNNVCAVRARLLGKGAEVHSLLL</sequence>
<organism evidence="1">
    <name type="scientific">Ixodes ricinus</name>
    <name type="common">Common tick</name>
    <name type="synonym">Acarus ricinus</name>
    <dbReference type="NCBI Taxonomy" id="34613"/>
    <lineage>
        <taxon>Eukaryota</taxon>
        <taxon>Metazoa</taxon>
        <taxon>Ecdysozoa</taxon>
        <taxon>Arthropoda</taxon>
        <taxon>Chelicerata</taxon>
        <taxon>Arachnida</taxon>
        <taxon>Acari</taxon>
        <taxon>Parasitiformes</taxon>
        <taxon>Ixodida</taxon>
        <taxon>Ixodoidea</taxon>
        <taxon>Ixodidae</taxon>
        <taxon>Ixodinae</taxon>
        <taxon>Ixodes</taxon>
    </lineage>
</organism>
<dbReference type="EMBL" id="GIFC01002581">
    <property type="protein sequence ID" value="MXU84664.1"/>
    <property type="molecule type" value="Transcribed_RNA"/>
</dbReference>